<feature type="compositionally biased region" description="Low complexity" evidence="1">
    <location>
        <begin position="65"/>
        <end position="81"/>
    </location>
</feature>
<evidence type="ECO:0000256" key="1">
    <source>
        <dbReference type="SAM" id="MobiDB-lite"/>
    </source>
</evidence>
<comment type="caution">
    <text evidence="2">The sequence shown here is derived from an EMBL/GenBank/DDBJ whole genome shotgun (WGS) entry which is preliminary data.</text>
</comment>
<evidence type="ECO:0000313" key="3">
    <source>
        <dbReference type="Proteomes" id="UP000625711"/>
    </source>
</evidence>
<dbReference type="Proteomes" id="UP000625711">
    <property type="component" value="Unassembled WGS sequence"/>
</dbReference>
<keyword evidence="3" id="KW-1185">Reference proteome</keyword>
<gene>
    <name evidence="2" type="ORF">GWI33_010296</name>
</gene>
<feature type="region of interest" description="Disordered" evidence="1">
    <location>
        <begin position="1"/>
        <end position="111"/>
    </location>
</feature>
<protein>
    <submittedName>
        <fullName evidence="2">Uncharacterized protein</fullName>
    </submittedName>
</protein>
<sequence length="111" mass="12056">MMVNIINNPERERAAQATHNSRVHHSGATRGRSHTDNYENGRPVAHVGPTELCQFPRPEHSGGSARNTARANAAATDADPSPARRRRAAPRRREAAGPASAVESQKSMKKE</sequence>
<dbReference type="AlphaFoldDB" id="A0A834MNG8"/>
<evidence type="ECO:0000313" key="2">
    <source>
        <dbReference type="EMBL" id="KAF7285644.1"/>
    </source>
</evidence>
<organism evidence="2 3">
    <name type="scientific">Rhynchophorus ferrugineus</name>
    <name type="common">Red palm weevil</name>
    <name type="synonym">Curculio ferrugineus</name>
    <dbReference type="NCBI Taxonomy" id="354439"/>
    <lineage>
        <taxon>Eukaryota</taxon>
        <taxon>Metazoa</taxon>
        <taxon>Ecdysozoa</taxon>
        <taxon>Arthropoda</taxon>
        <taxon>Hexapoda</taxon>
        <taxon>Insecta</taxon>
        <taxon>Pterygota</taxon>
        <taxon>Neoptera</taxon>
        <taxon>Endopterygota</taxon>
        <taxon>Coleoptera</taxon>
        <taxon>Polyphaga</taxon>
        <taxon>Cucujiformia</taxon>
        <taxon>Curculionidae</taxon>
        <taxon>Dryophthorinae</taxon>
        <taxon>Rhynchophorus</taxon>
    </lineage>
</organism>
<accession>A0A834MNG8</accession>
<proteinExistence type="predicted"/>
<name>A0A834MNG8_RHYFE</name>
<reference evidence="2" key="1">
    <citation type="submission" date="2020-08" db="EMBL/GenBank/DDBJ databases">
        <title>Genome sequencing and assembly of the red palm weevil Rhynchophorus ferrugineus.</title>
        <authorList>
            <person name="Dias G.B."/>
            <person name="Bergman C.M."/>
            <person name="Manee M."/>
        </authorList>
    </citation>
    <scope>NUCLEOTIDE SEQUENCE</scope>
    <source>
        <strain evidence="2">AA-2017</strain>
        <tissue evidence="2">Whole larva</tissue>
    </source>
</reference>
<dbReference type="EMBL" id="JAACXV010000049">
    <property type="protein sequence ID" value="KAF7285644.1"/>
    <property type="molecule type" value="Genomic_DNA"/>
</dbReference>